<dbReference type="NCBIfam" id="TIGR00278">
    <property type="entry name" value="membrane protein insertion efficiency factor YidD"/>
    <property type="match status" value="1"/>
</dbReference>
<proteinExistence type="predicted"/>
<protein>
    <submittedName>
        <fullName evidence="1">Protein YidD</fullName>
    </submittedName>
</protein>
<accession>A0A1W1CH97</accession>
<dbReference type="PANTHER" id="PTHR33383:SF1">
    <property type="entry name" value="MEMBRANE PROTEIN INSERTION EFFICIENCY FACTOR-RELATED"/>
    <property type="match status" value="1"/>
</dbReference>
<dbReference type="Pfam" id="PF01809">
    <property type="entry name" value="YidD"/>
    <property type="match status" value="1"/>
</dbReference>
<dbReference type="EMBL" id="FPHI01000026">
    <property type="protein sequence ID" value="SFV65166.1"/>
    <property type="molecule type" value="Genomic_DNA"/>
</dbReference>
<dbReference type="InterPro" id="IPR002696">
    <property type="entry name" value="Membr_insert_effic_factor_YidD"/>
</dbReference>
<reference evidence="1" key="1">
    <citation type="submission" date="2016-10" db="EMBL/GenBank/DDBJ databases">
        <authorList>
            <person name="de Groot N.N."/>
        </authorList>
    </citation>
    <scope>NUCLEOTIDE SEQUENCE</scope>
</reference>
<sequence>MKLKNFYIAPIKGYQYISKMLPANCRYYPTCSEYAKWQFEFNAAHKAFVASSLRILRCNQLFQGGIDYPLVTMQPQKLSCSLTFNAEYGKIEIVYWFVPKSIKPNNTYYYIIKDFDAINRST</sequence>
<evidence type="ECO:0000313" key="1">
    <source>
        <dbReference type="EMBL" id="SFV65166.1"/>
    </source>
</evidence>
<dbReference type="PANTHER" id="PTHR33383">
    <property type="entry name" value="MEMBRANE PROTEIN INSERTION EFFICIENCY FACTOR-RELATED"/>
    <property type="match status" value="1"/>
</dbReference>
<dbReference type="SMART" id="SM01234">
    <property type="entry name" value="Haemolytic"/>
    <property type="match status" value="1"/>
</dbReference>
<gene>
    <name evidence="1" type="ORF">MNB_SV-3-85</name>
</gene>
<name>A0A1W1CH97_9ZZZZ</name>
<dbReference type="AlphaFoldDB" id="A0A1W1CH97"/>
<organism evidence="1">
    <name type="scientific">hydrothermal vent metagenome</name>
    <dbReference type="NCBI Taxonomy" id="652676"/>
    <lineage>
        <taxon>unclassified sequences</taxon>
        <taxon>metagenomes</taxon>
        <taxon>ecological metagenomes</taxon>
    </lineage>
</organism>